<dbReference type="SUPFAM" id="SSF56672">
    <property type="entry name" value="DNA/RNA polymerases"/>
    <property type="match status" value="1"/>
</dbReference>
<sequence>MRNLGNANPQDRERSMWVLGKVELHRKIYIPIKLLLHINQIVEWIENYQEAFEKIKQYLQKPPILPLIIYLIMHDKSMGCMLGQHDESNKKECVIYYLSKNYTTWLVSKMDLINYIFKNLTLTGLIARWQVLLPKNDIVYVTQKATKGSTLAEYLALHPIVYYQSM</sequence>
<dbReference type="EMBL" id="QJKJ01000995">
    <property type="protein sequence ID" value="RDY09656.1"/>
    <property type="molecule type" value="Genomic_DNA"/>
</dbReference>
<reference evidence="1" key="1">
    <citation type="submission" date="2018-05" db="EMBL/GenBank/DDBJ databases">
        <title>Draft genome of Mucuna pruriens seed.</title>
        <authorList>
            <person name="Nnadi N.E."/>
            <person name="Vos R."/>
            <person name="Hasami M.H."/>
            <person name="Devisetty U.K."/>
            <person name="Aguiy J.C."/>
        </authorList>
    </citation>
    <scope>NUCLEOTIDE SEQUENCE [LARGE SCALE GENOMIC DNA]</scope>
    <source>
        <strain evidence="1">JCA_2017</strain>
    </source>
</reference>
<dbReference type="Proteomes" id="UP000257109">
    <property type="component" value="Unassembled WGS sequence"/>
</dbReference>
<proteinExistence type="predicted"/>
<comment type="caution">
    <text evidence="1">The sequence shown here is derived from an EMBL/GenBank/DDBJ whole genome shotgun (WGS) entry which is preliminary data.</text>
</comment>
<evidence type="ECO:0000313" key="2">
    <source>
        <dbReference type="Proteomes" id="UP000257109"/>
    </source>
</evidence>
<keyword evidence="2" id="KW-1185">Reference proteome</keyword>
<dbReference type="OrthoDB" id="1426770at2759"/>
<dbReference type="AlphaFoldDB" id="A0A371I3N9"/>
<dbReference type="PANTHER" id="PTHR48475">
    <property type="entry name" value="RIBONUCLEASE H"/>
    <property type="match status" value="1"/>
</dbReference>
<evidence type="ECO:0000313" key="1">
    <source>
        <dbReference type="EMBL" id="RDY09656.1"/>
    </source>
</evidence>
<dbReference type="InterPro" id="IPR043502">
    <property type="entry name" value="DNA/RNA_pol_sf"/>
</dbReference>
<name>A0A371I3N9_MUCPR</name>
<dbReference type="PANTHER" id="PTHR48475:SF1">
    <property type="entry name" value="RNASE H TYPE-1 DOMAIN-CONTAINING PROTEIN"/>
    <property type="match status" value="1"/>
</dbReference>
<organism evidence="1 2">
    <name type="scientific">Mucuna pruriens</name>
    <name type="common">Velvet bean</name>
    <name type="synonym">Dolichos pruriens</name>
    <dbReference type="NCBI Taxonomy" id="157652"/>
    <lineage>
        <taxon>Eukaryota</taxon>
        <taxon>Viridiplantae</taxon>
        <taxon>Streptophyta</taxon>
        <taxon>Embryophyta</taxon>
        <taxon>Tracheophyta</taxon>
        <taxon>Spermatophyta</taxon>
        <taxon>Magnoliopsida</taxon>
        <taxon>eudicotyledons</taxon>
        <taxon>Gunneridae</taxon>
        <taxon>Pentapetalae</taxon>
        <taxon>rosids</taxon>
        <taxon>fabids</taxon>
        <taxon>Fabales</taxon>
        <taxon>Fabaceae</taxon>
        <taxon>Papilionoideae</taxon>
        <taxon>50 kb inversion clade</taxon>
        <taxon>NPAAA clade</taxon>
        <taxon>indigoferoid/millettioid clade</taxon>
        <taxon>Phaseoleae</taxon>
        <taxon>Mucuna</taxon>
    </lineage>
</organism>
<evidence type="ECO:0008006" key="3">
    <source>
        <dbReference type="Google" id="ProtNLM"/>
    </source>
</evidence>
<protein>
    <recommendedName>
        <fullName evidence="3">Reverse transcriptase/retrotransposon-derived protein RNase H-like domain-containing protein</fullName>
    </recommendedName>
</protein>
<gene>
    <name evidence="1" type="ORF">CR513_05948</name>
</gene>
<accession>A0A371I3N9</accession>
<feature type="non-terminal residue" evidence="1">
    <location>
        <position position="1"/>
    </location>
</feature>